<evidence type="ECO:0000313" key="2">
    <source>
        <dbReference type="Proteomes" id="UP001215598"/>
    </source>
</evidence>
<organism evidence="1 2">
    <name type="scientific">Mycena metata</name>
    <dbReference type="NCBI Taxonomy" id="1033252"/>
    <lineage>
        <taxon>Eukaryota</taxon>
        <taxon>Fungi</taxon>
        <taxon>Dikarya</taxon>
        <taxon>Basidiomycota</taxon>
        <taxon>Agaricomycotina</taxon>
        <taxon>Agaricomycetes</taxon>
        <taxon>Agaricomycetidae</taxon>
        <taxon>Agaricales</taxon>
        <taxon>Marasmiineae</taxon>
        <taxon>Mycenaceae</taxon>
        <taxon>Mycena</taxon>
    </lineage>
</organism>
<name>A0AAD7HE97_9AGAR</name>
<reference evidence="1" key="1">
    <citation type="submission" date="2023-03" db="EMBL/GenBank/DDBJ databases">
        <title>Massive genome expansion in bonnet fungi (Mycena s.s.) driven by repeated elements and novel gene families across ecological guilds.</title>
        <authorList>
            <consortium name="Lawrence Berkeley National Laboratory"/>
            <person name="Harder C.B."/>
            <person name="Miyauchi S."/>
            <person name="Viragh M."/>
            <person name="Kuo A."/>
            <person name="Thoen E."/>
            <person name="Andreopoulos B."/>
            <person name="Lu D."/>
            <person name="Skrede I."/>
            <person name="Drula E."/>
            <person name="Henrissat B."/>
            <person name="Morin E."/>
            <person name="Kohler A."/>
            <person name="Barry K."/>
            <person name="LaButti K."/>
            <person name="Morin E."/>
            <person name="Salamov A."/>
            <person name="Lipzen A."/>
            <person name="Mereny Z."/>
            <person name="Hegedus B."/>
            <person name="Baldrian P."/>
            <person name="Stursova M."/>
            <person name="Weitz H."/>
            <person name="Taylor A."/>
            <person name="Grigoriev I.V."/>
            <person name="Nagy L.G."/>
            <person name="Martin F."/>
            <person name="Kauserud H."/>
        </authorList>
    </citation>
    <scope>NUCLEOTIDE SEQUENCE</scope>
    <source>
        <strain evidence="1">CBHHK182m</strain>
    </source>
</reference>
<dbReference type="SUPFAM" id="SSF52047">
    <property type="entry name" value="RNI-like"/>
    <property type="match status" value="1"/>
</dbReference>
<comment type="caution">
    <text evidence="1">The sequence shown here is derived from an EMBL/GenBank/DDBJ whole genome shotgun (WGS) entry which is preliminary data.</text>
</comment>
<dbReference type="EMBL" id="JARKIB010000265">
    <property type="protein sequence ID" value="KAJ7718456.1"/>
    <property type="molecule type" value="Genomic_DNA"/>
</dbReference>
<protein>
    <submittedName>
        <fullName evidence="1">Uncharacterized protein</fullName>
    </submittedName>
</protein>
<dbReference type="Proteomes" id="UP001215598">
    <property type="component" value="Unassembled WGS sequence"/>
</dbReference>
<proteinExistence type="predicted"/>
<sequence length="326" mass="37025">MLASSPMLPPDLERTIFEIAALARPTFIPRLMRIAWRVKIWVEPLLYRSVFIPVPHLPESYNVKGFPRFTVDQLLWQASTKPPGFIQSAAKYMHLDHEFDYLEELETLLRICSGVHTLALLGDPCLDLKGLSPDLLPGLRRLSVDWVCLCGRQSALVAHPLLDNLTHLEILSLEWSSRTKNLFADLAVLPHLTHFALNNLPYYSIPSVDALRVGLRGNMQPSHVVLLFTSRVNYVPPNCSQRIFGSCVYNRIQLESFALDRVSGMDSGDDFWTLAESFIAARRAGRVDSECFHISLCRFYLPCPTRSTYIVPRSDDSWLFQVLEGP</sequence>
<keyword evidence="2" id="KW-1185">Reference proteome</keyword>
<accession>A0AAD7HE97</accession>
<gene>
    <name evidence="1" type="ORF">B0H16DRAFT_1609184</name>
</gene>
<evidence type="ECO:0000313" key="1">
    <source>
        <dbReference type="EMBL" id="KAJ7718456.1"/>
    </source>
</evidence>
<dbReference type="AlphaFoldDB" id="A0AAD7HE97"/>